<dbReference type="EMBL" id="AAXF02000048">
    <property type="protein sequence ID" value="EDO11876.1"/>
    <property type="molecule type" value="Genomic_DNA"/>
</dbReference>
<keyword evidence="1" id="KW-0472">Membrane</keyword>
<accession>A0AAN3A8F9</accession>
<proteinExistence type="predicted"/>
<organism evidence="2 3">
    <name type="scientific">Bacteroides ovatus (strain ATCC 8483 / DSM 1896 / JCM 5824 / BCRC 10623 / CCUG 4943 / NCTC 11153)</name>
    <dbReference type="NCBI Taxonomy" id="411476"/>
    <lineage>
        <taxon>Bacteria</taxon>
        <taxon>Pseudomonadati</taxon>
        <taxon>Bacteroidota</taxon>
        <taxon>Bacteroidia</taxon>
        <taxon>Bacteroidales</taxon>
        <taxon>Bacteroidaceae</taxon>
        <taxon>Bacteroides</taxon>
    </lineage>
</organism>
<keyword evidence="1" id="KW-1133">Transmembrane helix</keyword>
<evidence type="ECO:0000313" key="3">
    <source>
        <dbReference type="Proteomes" id="UP000005475"/>
    </source>
</evidence>
<reference evidence="3" key="2">
    <citation type="submission" date="2007-04" db="EMBL/GenBank/DDBJ databases">
        <title>Draft genome sequence of Bacteroides ovatus (ATCC 8483).</title>
        <authorList>
            <person name="Sudarsanam P."/>
            <person name="Ley R."/>
            <person name="Guruge J."/>
            <person name="Turnbaugh P.J."/>
            <person name="Mahowald M."/>
            <person name="Liep D."/>
            <person name="Gordon J."/>
        </authorList>
    </citation>
    <scope>NUCLEOTIDE SEQUENCE [LARGE SCALE GENOMIC DNA]</scope>
    <source>
        <strain evidence="3">ATCC 8483 / DSM 1896 / JCM 5824 / BCRC 10623 / CCUG 4943 / NCTC 11153</strain>
    </source>
</reference>
<reference evidence="2 3" key="1">
    <citation type="submission" date="2007-03" db="EMBL/GenBank/DDBJ databases">
        <authorList>
            <person name="Fulton L."/>
            <person name="Clifton S."/>
            <person name="Fulton B."/>
            <person name="Xu J."/>
            <person name="Minx P."/>
            <person name="Pepin K.H."/>
            <person name="Johnson M."/>
            <person name="Thiruvilangam P."/>
            <person name="Bhonagiri V."/>
            <person name="Nash W.E."/>
            <person name="Mardis E.R."/>
            <person name="Wilson R.K."/>
        </authorList>
    </citation>
    <scope>NUCLEOTIDE SEQUENCE [LARGE SCALE GENOMIC DNA]</scope>
    <source>
        <strain evidence="3">ATCC 8483 / DSM 1896 / JCM 5824 / BCRC 10623 / CCUG 4943 / NCTC 11153</strain>
    </source>
</reference>
<sequence length="35" mass="4209">MDAKIQIQKQRGIVLFLIKILVFANFFLFLHLYNL</sequence>
<keyword evidence="1" id="KW-0812">Transmembrane</keyword>
<gene>
    <name evidence="2" type="ORF">BACOVA_02370</name>
</gene>
<name>A0AAN3A8F9_BACO1</name>
<dbReference type="Proteomes" id="UP000005475">
    <property type="component" value="Unassembled WGS sequence"/>
</dbReference>
<dbReference type="AlphaFoldDB" id="A0AAN3A8F9"/>
<protein>
    <submittedName>
        <fullName evidence="2">Uncharacterized protein</fullName>
    </submittedName>
</protein>
<evidence type="ECO:0000313" key="2">
    <source>
        <dbReference type="EMBL" id="EDO11876.1"/>
    </source>
</evidence>
<comment type="caution">
    <text evidence="2">The sequence shown here is derived from an EMBL/GenBank/DDBJ whole genome shotgun (WGS) entry which is preliminary data.</text>
</comment>
<evidence type="ECO:0000256" key="1">
    <source>
        <dbReference type="SAM" id="Phobius"/>
    </source>
</evidence>
<feature type="transmembrane region" description="Helical" evidence="1">
    <location>
        <begin position="12"/>
        <end position="33"/>
    </location>
</feature>